<name>A0A0B5E5P2_9RHOB</name>
<dbReference type="HOGENOM" id="CLU_069356_28_0_5"/>
<sequence length="211" mass="23527">MTFMKKKERRPPGRPRSFDREAALESAMRLFWRHGYDGVSYQQLMEAMQVTPPTVYAAFGNKASLYKHTLDHYYCTRVGSMSYLDAAGSLAEAADLFLHSTAKALVDPEGERGCMINVGMLASHPDNAALTQDLVERRARFQANIAQAFRRWVPTDEDAAKLARFLNTMLQGMSVQARNGATLEELNETIQYALHGLGPLDAAHSNDQLAD</sequence>
<dbReference type="GO" id="GO:0003677">
    <property type="term" value="F:DNA binding"/>
    <property type="evidence" value="ECO:0007669"/>
    <property type="project" value="UniProtKB-UniRule"/>
</dbReference>
<feature type="domain" description="HTH tetR-type" evidence="5">
    <location>
        <begin position="17"/>
        <end position="77"/>
    </location>
</feature>
<dbReference type="SUPFAM" id="SSF48498">
    <property type="entry name" value="Tetracyclin repressor-like, C-terminal domain"/>
    <property type="match status" value="1"/>
</dbReference>
<dbReference type="InterPro" id="IPR054156">
    <property type="entry name" value="YxaF_TetR_C"/>
</dbReference>
<dbReference type="Gene3D" id="1.10.10.60">
    <property type="entry name" value="Homeodomain-like"/>
    <property type="match status" value="1"/>
</dbReference>
<dbReference type="KEGG" id="cid:P73_3975"/>
<accession>A0A0B5E5P2</accession>
<organism evidence="6 7">
    <name type="scientific">Celeribacter indicus</name>
    <dbReference type="NCBI Taxonomy" id="1208324"/>
    <lineage>
        <taxon>Bacteria</taxon>
        <taxon>Pseudomonadati</taxon>
        <taxon>Pseudomonadota</taxon>
        <taxon>Alphaproteobacteria</taxon>
        <taxon>Rhodobacterales</taxon>
        <taxon>Roseobacteraceae</taxon>
        <taxon>Celeribacter</taxon>
    </lineage>
</organism>
<dbReference type="PANTHER" id="PTHR47506:SF1">
    <property type="entry name" value="HTH-TYPE TRANSCRIPTIONAL REGULATOR YJDC"/>
    <property type="match status" value="1"/>
</dbReference>
<dbReference type="PROSITE" id="PS50977">
    <property type="entry name" value="HTH_TETR_2"/>
    <property type="match status" value="1"/>
</dbReference>
<feature type="DNA-binding region" description="H-T-H motif" evidence="4">
    <location>
        <begin position="40"/>
        <end position="59"/>
    </location>
</feature>
<dbReference type="PANTHER" id="PTHR47506">
    <property type="entry name" value="TRANSCRIPTIONAL REGULATORY PROTEIN"/>
    <property type="match status" value="1"/>
</dbReference>
<evidence type="ECO:0000256" key="1">
    <source>
        <dbReference type="ARBA" id="ARBA00023015"/>
    </source>
</evidence>
<reference evidence="6 7" key="1">
    <citation type="journal article" date="2014" name="Int. J. Syst. Evol. Microbiol.">
        <title>Celeribacter indicus sp. nov., a polycyclic aromatic hydrocarbon-degrading bacterium from deep-sea sediment and reclassification of Huaishuia halophila as Celeribacter halophilus comb. nov.</title>
        <authorList>
            <person name="Lai Q."/>
            <person name="Cao J."/>
            <person name="Yuan J."/>
            <person name="Li F."/>
            <person name="Shao Z."/>
        </authorList>
    </citation>
    <scope>NUCLEOTIDE SEQUENCE [LARGE SCALE GENOMIC DNA]</scope>
    <source>
        <strain evidence="6">P73</strain>
    </source>
</reference>
<dbReference type="AlphaFoldDB" id="A0A0B5E5P2"/>
<evidence type="ECO:0000256" key="3">
    <source>
        <dbReference type="ARBA" id="ARBA00023163"/>
    </source>
</evidence>
<proteinExistence type="predicted"/>
<evidence type="ECO:0000313" key="6">
    <source>
        <dbReference type="EMBL" id="AJE48690.1"/>
    </source>
</evidence>
<dbReference type="InterPro" id="IPR036271">
    <property type="entry name" value="Tet_transcr_reg_TetR-rel_C_sf"/>
</dbReference>
<protein>
    <submittedName>
        <fullName evidence="6">Transcriptional regulator</fullName>
    </submittedName>
</protein>
<dbReference type="RefSeq" id="WP_202966920.1">
    <property type="nucleotide sequence ID" value="NZ_CP004393.1"/>
</dbReference>
<evidence type="ECO:0000256" key="4">
    <source>
        <dbReference type="PROSITE-ProRule" id="PRU00335"/>
    </source>
</evidence>
<dbReference type="Pfam" id="PF21993">
    <property type="entry name" value="TetR_C_13_2"/>
    <property type="match status" value="1"/>
</dbReference>
<dbReference type="InterPro" id="IPR001647">
    <property type="entry name" value="HTH_TetR"/>
</dbReference>
<keyword evidence="1" id="KW-0805">Transcription regulation</keyword>
<keyword evidence="2 4" id="KW-0238">DNA-binding</keyword>
<evidence type="ECO:0000313" key="7">
    <source>
        <dbReference type="Proteomes" id="UP000031521"/>
    </source>
</evidence>
<dbReference type="InterPro" id="IPR009057">
    <property type="entry name" value="Homeodomain-like_sf"/>
</dbReference>
<evidence type="ECO:0000259" key="5">
    <source>
        <dbReference type="PROSITE" id="PS50977"/>
    </source>
</evidence>
<dbReference type="EMBL" id="CP004393">
    <property type="protein sequence ID" value="AJE48690.1"/>
    <property type="molecule type" value="Genomic_DNA"/>
</dbReference>
<dbReference type="SUPFAM" id="SSF46689">
    <property type="entry name" value="Homeodomain-like"/>
    <property type="match status" value="1"/>
</dbReference>
<keyword evidence="3" id="KW-0804">Transcription</keyword>
<dbReference type="Proteomes" id="UP000031521">
    <property type="component" value="Chromosome"/>
</dbReference>
<dbReference type="Pfam" id="PF00440">
    <property type="entry name" value="TetR_N"/>
    <property type="match status" value="1"/>
</dbReference>
<evidence type="ECO:0000256" key="2">
    <source>
        <dbReference type="ARBA" id="ARBA00023125"/>
    </source>
</evidence>
<gene>
    <name evidence="6" type="ORF">P73_3975</name>
</gene>
<keyword evidence="7" id="KW-1185">Reference proteome</keyword>
<dbReference type="Gene3D" id="1.10.357.10">
    <property type="entry name" value="Tetracycline Repressor, domain 2"/>
    <property type="match status" value="1"/>
</dbReference>